<sequence>CMRLELDGTGIFVSLIEPGPIYSKFRENAYVAFARHIDVEKSFHKKRYVELVENLQTKEAVTNFTLQPDAVVKKLIHALENPRPKIRYYVTVHTHVAGFLRRVLPYRLLDVVLKKGV</sequence>
<evidence type="ECO:0000313" key="1">
    <source>
        <dbReference type="EMBL" id="VAW16242.1"/>
    </source>
</evidence>
<name>A0A3B0TP75_9ZZZZ</name>
<dbReference type="AlphaFoldDB" id="A0A3B0TP75"/>
<dbReference type="Gene3D" id="3.40.50.720">
    <property type="entry name" value="NAD(P)-binding Rossmann-like Domain"/>
    <property type="match status" value="1"/>
</dbReference>
<accession>A0A3B0TP75</accession>
<dbReference type="SUPFAM" id="SSF51735">
    <property type="entry name" value="NAD(P)-binding Rossmann-fold domains"/>
    <property type="match status" value="1"/>
</dbReference>
<gene>
    <name evidence="1" type="ORF">MNBD_ALPHA11-425</name>
</gene>
<organism evidence="1">
    <name type="scientific">hydrothermal vent metagenome</name>
    <dbReference type="NCBI Taxonomy" id="652676"/>
    <lineage>
        <taxon>unclassified sequences</taxon>
        <taxon>metagenomes</taxon>
        <taxon>ecological metagenomes</taxon>
    </lineage>
</organism>
<reference evidence="1" key="1">
    <citation type="submission" date="2018-06" db="EMBL/GenBank/DDBJ databases">
        <authorList>
            <person name="Zhirakovskaya E."/>
        </authorList>
    </citation>
    <scope>NUCLEOTIDE SEQUENCE</scope>
</reference>
<dbReference type="EMBL" id="UOEQ01000093">
    <property type="protein sequence ID" value="VAW16242.1"/>
    <property type="molecule type" value="Genomic_DNA"/>
</dbReference>
<dbReference type="InterPro" id="IPR036291">
    <property type="entry name" value="NAD(P)-bd_dom_sf"/>
</dbReference>
<proteinExistence type="predicted"/>
<feature type="non-terminal residue" evidence="1">
    <location>
        <position position="1"/>
    </location>
</feature>
<protein>
    <submittedName>
        <fullName evidence="1">NAD(P)-dependent oxidoreductase EC-YbbO</fullName>
    </submittedName>
</protein>